<dbReference type="InterPro" id="IPR007844">
    <property type="entry name" value="AsmA"/>
</dbReference>
<name>A0A382JL68_9ZZZZ</name>
<dbReference type="InterPro" id="IPR052894">
    <property type="entry name" value="AsmA-related"/>
</dbReference>
<dbReference type="EMBL" id="UINC01074545">
    <property type="protein sequence ID" value="SVC11847.1"/>
    <property type="molecule type" value="Genomic_DNA"/>
</dbReference>
<gene>
    <name evidence="2" type="ORF">METZ01_LOCUS264701</name>
</gene>
<dbReference type="PANTHER" id="PTHR30441:SF8">
    <property type="entry name" value="DUF748 DOMAIN-CONTAINING PROTEIN"/>
    <property type="match status" value="1"/>
</dbReference>
<protein>
    <recommendedName>
        <fullName evidence="1">AsmA domain-containing protein</fullName>
    </recommendedName>
</protein>
<evidence type="ECO:0000313" key="2">
    <source>
        <dbReference type="EMBL" id="SVC11847.1"/>
    </source>
</evidence>
<dbReference type="AlphaFoldDB" id="A0A382JL68"/>
<feature type="non-terminal residue" evidence="2">
    <location>
        <position position="1"/>
    </location>
</feature>
<reference evidence="2" key="1">
    <citation type="submission" date="2018-05" db="EMBL/GenBank/DDBJ databases">
        <authorList>
            <person name="Lanie J.A."/>
            <person name="Ng W.-L."/>
            <person name="Kazmierczak K.M."/>
            <person name="Andrzejewski T.M."/>
            <person name="Davidsen T.M."/>
            <person name="Wayne K.J."/>
            <person name="Tettelin H."/>
            <person name="Glass J.I."/>
            <person name="Rusch D."/>
            <person name="Podicherti R."/>
            <person name="Tsui H.-C.T."/>
            <person name="Winkler M.E."/>
        </authorList>
    </citation>
    <scope>NUCLEOTIDE SEQUENCE</scope>
</reference>
<sequence length="439" mass="48000">SFLFINTDQYKSLLESAVANSTGYQLNIAGDLELDLFPTMGLTLHDVRLRNPAYPLELASTSAITLRVDRSSLLTGQLLIQELLADDFHINYYVDENGSDIWDVDTLLLDQIQDGLLVIETEDQASGLLNEGDIRVSFERISIANASLDYQNLSNDLRYSLDNLRLESLSTNIEGRPFNLDTTFRFLNNGLTEPVDVGIRSLIAADIRNGNVLISDINFTLTPMLVNGEIAIAGLNDAVSYQGAFTSNNFDINALSQTLGLKEPETEFSGGIPETQQLTLSFQVSGDREQLSIENFSSLIGTTEIEAEANILLATNLIPENISYEATVSSVDMSPMLTSDEDDTESEISTDETIVSSLIVTPPGQFEQSMELPLEALNSVNVLGSIYIESLSAEELHLQEINIFTNLEDGVLDIEVQPVPGYGGTIQGAGRLDSRNPKA</sequence>
<evidence type="ECO:0000259" key="1">
    <source>
        <dbReference type="Pfam" id="PF05170"/>
    </source>
</evidence>
<dbReference type="GO" id="GO:0090313">
    <property type="term" value="P:regulation of protein targeting to membrane"/>
    <property type="evidence" value="ECO:0007669"/>
    <property type="project" value="TreeGrafter"/>
</dbReference>
<feature type="non-terminal residue" evidence="2">
    <location>
        <position position="439"/>
    </location>
</feature>
<accession>A0A382JL68</accession>
<dbReference type="Pfam" id="PF05170">
    <property type="entry name" value="AsmA"/>
    <property type="match status" value="1"/>
</dbReference>
<feature type="domain" description="AsmA" evidence="1">
    <location>
        <begin position="2"/>
        <end position="168"/>
    </location>
</feature>
<dbReference type="GO" id="GO:0005886">
    <property type="term" value="C:plasma membrane"/>
    <property type="evidence" value="ECO:0007669"/>
    <property type="project" value="TreeGrafter"/>
</dbReference>
<dbReference type="PANTHER" id="PTHR30441">
    <property type="entry name" value="DUF748 DOMAIN-CONTAINING PROTEIN"/>
    <property type="match status" value="1"/>
</dbReference>
<organism evidence="2">
    <name type="scientific">marine metagenome</name>
    <dbReference type="NCBI Taxonomy" id="408172"/>
    <lineage>
        <taxon>unclassified sequences</taxon>
        <taxon>metagenomes</taxon>
        <taxon>ecological metagenomes</taxon>
    </lineage>
</organism>
<proteinExistence type="predicted"/>